<feature type="transmembrane region" description="Helical" evidence="6">
    <location>
        <begin position="227"/>
        <end position="251"/>
    </location>
</feature>
<feature type="transmembrane region" description="Helical" evidence="6">
    <location>
        <begin position="524"/>
        <end position="541"/>
    </location>
</feature>
<evidence type="ECO:0000256" key="2">
    <source>
        <dbReference type="ARBA" id="ARBA00022475"/>
    </source>
</evidence>
<keyword evidence="9" id="KW-1185">Reference proteome</keyword>
<dbReference type="InterPro" id="IPR001036">
    <property type="entry name" value="Acrflvin-R"/>
</dbReference>
<keyword evidence="3 6" id="KW-0812">Transmembrane</keyword>
<dbReference type="InterPro" id="IPR050545">
    <property type="entry name" value="Mycobact_MmpL"/>
</dbReference>
<feature type="transmembrane region" description="Helical" evidence="6">
    <location>
        <begin position="357"/>
        <end position="374"/>
    </location>
</feature>
<evidence type="ECO:0000256" key="5">
    <source>
        <dbReference type="ARBA" id="ARBA00023136"/>
    </source>
</evidence>
<evidence type="ECO:0000256" key="6">
    <source>
        <dbReference type="SAM" id="Phobius"/>
    </source>
</evidence>
<feature type="domain" description="Membrane transport protein MMPL" evidence="7">
    <location>
        <begin position="120"/>
        <end position="333"/>
    </location>
</feature>
<evidence type="ECO:0000313" key="8">
    <source>
        <dbReference type="EMBL" id="EEG75159.1"/>
    </source>
</evidence>
<feature type="transmembrane region" description="Helical" evidence="6">
    <location>
        <begin position="624"/>
        <end position="641"/>
    </location>
</feature>
<dbReference type="Gene3D" id="1.20.1640.10">
    <property type="entry name" value="Multidrug efflux transporter AcrB transmembrane domain"/>
    <property type="match status" value="2"/>
</dbReference>
<organism evidence="8 9">
    <name type="scientific">[Clostridium] hylemonae DSM 15053</name>
    <dbReference type="NCBI Taxonomy" id="553973"/>
    <lineage>
        <taxon>Bacteria</taxon>
        <taxon>Bacillati</taxon>
        <taxon>Bacillota</taxon>
        <taxon>Clostridia</taxon>
        <taxon>Lachnospirales</taxon>
        <taxon>Lachnospiraceae</taxon>
    </lineage>
</organism>
<dbReference type="SUPFAM" id="SSF82866">
    <property type="entry name" value="Multidrug efflux transporter AcrB transmembrane domain"/>
    <property type="match status" value="2"/>
</dbReference>
<dbReference type="HOGENOM" id="CLU_007352_0_0_9"/>
<keyword evidence="4 6" id="KW-1133">Transmembrane helix</keyword>
<feature type="domain" description="Membrane transport protein MMPL" evidence="7">
    <location>
        <begin position="388"/>
        <end position="675"/>
    </location>
</feature>
<dbReference type="STRING" id="553973.CLOHYLEM_04689"/>
<feature type="transmembrane region" description="Helical" evidence="6">
    <location>
        <begin position="653"/>
        <end position="676"/>
    </location>
</feature>
<feature type="transmembrane region" description="Helical" evidence="6">
    <location>
        <begin position="201"/>
        <end position="221"/>
    </location>
</feature>
<reference evidence="8" key="1">
    <citation type="submission" date="2009-02" db="EMBL/GenBank/DDBJ databases">
        <authorList>
            <person name="Fulton L."/>
            <person name="Clifton S."/>
            <person name="Fulton B."/>
            <person name="Xu J."/>
            <person name="Minx P."/>
            <person name="Pepin K.H."/>
            <person name="Johnson M."/>
            <person name="Bhonagiri V."/>
            <person name="Nash W.E."/>
            <person name="Mardis E.R."/>
            <person name="Wilson R.K."/>
        </authorList>
    </citation>
    <scope>NUCLEOTIDE SEQUENCE [LARGE SCALE GENOMIC DNA]</scope>
    <source>
        <strain evidence="8">DSM 15053</strain>
    </source>
</reference>
<sequence>MMVKIGKWIAKHKNIILVLGLLLIIPSIIGMNMTRINYDVLSYLPGSLETVKGQDTLVDEFGMGAFSMVIVEGMDEKDVVALKEEMKSVDHVADVIWYDDLMDISVPMEMIPSKYEKVFKNGDSTMLVALFDNTTSSDETMDAVTQLRKISAKHCFVSGMSGVVTDIKSLALSEMPIYVLIAVILCLIILSLTMDSWITPFIFMLSIGIAILYNMGTNMFLSDVSYITKALAAVLQLGVTLDYSIFLLNSYEENKKRFPGERNRAMAHAISNTFKSVVGSSVTTIAGFVALCFMTFKLGTNIGIVMAKGVAIGVVCCVTLLPALVLTFDKWIDRTTHKPILPDLGRLSAFITRHNKVWLAAFLILLIPAIYGNAHTDVYYNIDKGLPDTLKSSVANKKLDEDFHMNNVYMVMLKNDEMDQKEKAKMMEQIEAVDGVKWAIGMESVIGPSVPEDFIPPAVKSKLQSDNYEIQFICSDYKTATDEVNEQVKSIDKIVKSYNKESMVIGEAPLTKDLTVIADSDMRNVNVISVIAIFIIICIVFKSVSLPVILVAIIEFAICVNMAVPFYTGTELPFVASIVIGTVQLGSTVDYAILMTSRYQRERSRGRSKEEAISLAHQSSMKSILISGVSFFAATFGVGLYSKIDMISSLCTLLSRGAIISTVVVICVLPAMFMVFDKLICKTSKGFLPEEAE</sequence>
<evidence type="ECO:0000256" key="1">
    <source>
        <dbReference type="ARBA" id="ARBA00004651"/>
    </source>
</evidence>
<dbReference type="AlphaFoldDB" id="C0BY02"/>
<protein>
    <recommendedName>
        <fullName evidence="7">Membrane transport protein MMPL domain-containing protein</fullName>
    </recommendedName>
</protein>
<dbReference type="InterPro" id="IPR004869">
    <property type="entry name" value="MMPL_dom"/>
</dbReference>
<feature type="transmembrane region" description="Helical" evidence="6">
    <location>
        <begin position="272"/>
        <end position="296"/>
    </location>
</feature>
<keyword evidence="2" id="KW-1003">Cell membrane</keyword>
<keyword evidence="5 6" id="KW-0472">Membrane</keyword>
<dbReference type="EMBL" id="ABYI02000015">
    <property type="protein sequence ID" value="EEG75159.1"/>
    <property type="molecule type" value="Genomic_DNA"/>
</dbReference>
<name>C0BY02_9FIRM</name>
<dbReference type="Proteomes" id="UP000004893">
    <property type="component" value="Unassembled WGS sequence"/>
</dbReference>
<dbReference type="GO" id="GO:0022857">
    <property type="term" value="F:transmembrane transporter activity"/>
    <property type="evidence" value="ECO:0007669"/>
    <property type="project" value="InterPro"/>
</dbReference>
<dbReference type="PRINTS" id="PR00702">
    <property type="entry name" value="ACRIFLAVINRP"/>
</dbReference>
<accession>C0BY02</accession>
<dbReference type="PANTHER" id="PTHR33406:SF13">
    <property type="entry name" value="MEMBRANE PROTEIN YDFJ"/>
    <property type="match status" value="1"/>
</dbReference>
<feature type="transmembrane region" description="Helical" evidence="6">
    <location>
        <begin position="302"/>
        <end position="328"/>
    </location>
</feature>
<dbReference type="PANTHER" id="PTHR33406">
    <property type="entry name" value="MEMBRANE PROTEIN MJ1562-RELATED"/>
    <property type="match status" value="1"/>
</dbReference>
<proteinExistence type="predicted"/>
<evidence type="ECO:0000259" key="7">
    <source>
        <dbReference type="Pfam" id="PF03176"/>
    </source>
</evidence>
<evidence type="ECO:0000256" key="3">
    <source>
        <dbReference type="ARBA" id="ARBA00022692"/>
    </source>
</evidence>
<comment type="caution">
    <text evidence="8">The sequence shown here is derived from an EMBL/GenBank/DDBJ whole genome shotgun (WGS) entry which is preliminary data.</text>
</comment>
<feature type="transmembrane region" description="Helical" evidence="6">
    <location>
        <begin position="574"/>
        <end position="594"/>
    </location>
</feature>
<evidence type="ECO:0000313" key="9">
    <source>
        <dbReference type="Proteomes" id="UP000004893"/>
    </source>
</evidence>
<reference evidence="8" key="2">
    <citation type="submission" date="2013-06" db="EMBL/GenBank/DDBJ databases">
        <title>Draft genome sequence of Clostridium hylemonae (DSM 15053).</title>
        <authorList>
            <person name="Sudarsanam P."/>
            <person name="Ley R."/>
            <person name="Guruge J."/>
            <person name="Turnbaugh P.J."/>
            <person name="Mahowald M."/>
            <person name="Liep D."/>
            <person name="Gordon J."/>
        </authorList>
    </citation>
    <scope>NUCLEOTIDE SEQUENCE</scope>
    <source>
        <strain evidence="8">DSM 15053</strain>
    </source>
</reference>
<dbReference type="Pfam" id="PF03176">
    <property type="entry name" value="MMPL"/>
    <property type="match status" value="2"/>
</dbReference>
<evidence type="ECO:0000256" key="4">
    <source>
        <dbReference type="ARBA" id="ARBA00022989"/>
    </source>
</evidence>
<dbReference type="GO" id="GO:0005886">
    <property type="term" value="C:plasma membrane"/>
    <property type="evidence" value="ECO:0007669"/>
    <property type="project" value="UniProtKB-SubCell"/>
</dbReference>
<feature type="transmembrane region" description="Helical" evidence="6">
    <location>
        <begin position="175"/>
        <end position="194"/>
    </location>
</feature>
<comment type="subcellular location">
    <subcellularLocation>
        <location evidence="1">Cell membrane</location>
        <topology evidence="1">Multi-pass membrane protein</topology>
    </subcellularLocation>
</comment>
<dbReference type="eggNOG" id="COG1033">
    <property type="taxonomic scope" value="Bacteria"/>
</dbReference>
<gene>
    <name evidence="8" type="ORF">CLOHYLEM_04689</name>
</gene>